<keyword evidence="2" id="KW-1185">Reference proteome</keyword>
<gene>
    <name evidence="1" type="ORF">Mgra_00004764</name>
</gene>
<organism evidence="1 2">
    <name type="scientific">Meloidogyne graminicola</name>
    <dbReference type="NCBI Taxonomy" id="189291"/>
    <lineage>
        <taxon>Eukaryota</taxon>
        <taxon>Metazoa</taxon>
        <taxon>Ecdysozoa</taxon>
        <taxon>Nematoda</taxon>
        <taxon>Chromadorea</taxon>
        <taxon>Rhabditida</taxon>
        <taxon>Tylenchina</taxon>
        <taxon>Tylenchomorpha</taxon>
        <taxon>Tylenchoidea</taxon>
        <taxon>Meloidogynidae</taxon>
        <taxon>Meloidogyninae</taxon>
        <taxon>Meloidogyne</taxon>
    </lineage>
</organism>
<dbReference type="Proteomes" id="UP000605970">
    <property type="component" value="Unassembled WGS sequence"/>
</dbReference>
<proteinExistence type="predicted"/>
<evidence type="ECO:0000313" key="1">
    <source>
        <dbReference type="EMBL" id="KAF7635852.1"/>
    </source>
</evidence>
<name>A0A8S9ZRI7_9BILA</name>
<comment type="caution">
    <text evidence="1">The sequence shown here is derived from an EMBL/GenBank/DDBJ whole genome shotgun (WGS) entry which is preliminary data.</text>
</comment>
<dbReference type="AlphaFoldDB" id="A0A8S9ZRI7"/>
<reference evidence="1" key="1">
    <citation type="journal article" date="2020" name="Ecol. Evol.">
        <title>Genome structure and content of the rice root-knot nematode (Meloidogyne graminicola).</title>
        <authorList>
            <person name="Phan N.T."/>
            <person name="Danchin E.G.J."/>
            <person name="Klopp C."/>
            <person name="Perfus-Barbeoch L."/>
            <person name="Kozlowski D.K."/>
            <person name="Koutsovoulos G.D."/>
            <person name="Lopez-Roques C."/>
            <person name="Bouchez O."/>
            <person name="Zahm M."/>
            <person name="Besnard G."/>
            <person name="Bellafiore S."/>
        </authorList>
    </citation>
    <scope>NUCLEOTIDE SEQUENCE</scope>
    <source>
        <strain evidence="1">VN-18</strain>
    </source>
</reference>
<protein>
    <submittedName>
        <fullName evidence="1">Uncharacterized protein</fullName>
    </submittedName>
</protein>
<evidence type="ECO:0000313" key="2">
    <source>
        <dbReference type="Proteomes" id="UP000605970"/>
    </source>
</evidence>
<dbReference type="EMBL" id="JABEBT010000037">
    <property type="protein sequence ID" value="KAF7635852.1"/>
    <property type="molecule type" value="Genomic_DNA"/>
</dbReference>
<accession>A0A8S9ZRI7</accession>
<sequence length="65" mass="8062">MKLCKKKYCYGWIIGIELINTKEIQKYLENEFPKLIKYLKEDKEENKLNIIYLDNSIYQNLFKYF</sequence>